<feature type="non-terminal residue" evidence="1">
    <location>
        <position position="86"/>
    </location>
</feature>
<accession>A0A7V1PVU8</accession>
<dbReference type="EMBL" id="DRLD01000414">
    <property type="protein sequence ID" value="HED11910.1"/>
    <property type="molecule type" value="Genomic_DNA"/>
</dbReference>
<sequence length="86" mass="9596">MFNTGAGLWQYFCLSTDCIDTLKNEISPDFKILILKPEAKVGDTWTSTRGLSQLEKVLDEISFSNGVSPRAYRDVLVIKRTSPPDG</sequence>
<proteinExistence type="predicted"/>
<name>A0A7V1PVU8_CALAY</name>
<dbReference type="AlphaFoldDB" id="A0A7V1PVU8"/>
<gene>
    <name evidence="1" type="ORF">ENJ10_14565</name>
</gene>
<dbReference type="Proteomes" id="UP000886005">
    <property type="component" value="Unassembled WGS sequence"/>
</dbReference>
<comment type="caution">
    <text evidence="1">The sequence shown here is derived from an EMBL/GenBank/DDBJ whole genome shotgun (WGS) entry which is preliminary data.</text>
</comment>
<organism evidence="1">
    <name type="scientific">Caldithrix abyssi</name>
    <dbReference type="NCBI Taxonomy" id="187145"/>
    <lineage>
        <taxon>Bacteria</taxon>
        <taxon>Pseudomonadati</taxon>
        <taxon>Calditrichota</taxon>
        <taxon>Calditrichia</taxon>
        <taxon>Calditrichales</taxon>
        <taxon>Calditrichaceae</taxon>
        <taxon>Caldithrix</taxon>
    </lineage>
</organism>
<evidence type="ECO:0000313" key="1">
    <source>
        <dbReference type="EMBL" id="HED11910.1"/>
    </source>
</evidence>
<reference evidence="1" key="1">
    <citation type="journal article" date="2020" name="mSystems">
        <title>Genome- and Community-Level Interaction Insights into Carbon Utilization and Element Cycling Functions of Hydrothermarchaeota in Hydrothermal Sediment.</title>
        <authorList>
            <person name="Zhou Z."/>
            <person name="Liu Y."/>
            <person name="Xu W."/>
            <person name="Pan J."/>
            <person name="Luo Z.H."/>
            <person name="Li M."/>
        </authorList>
    </citation>
    <scope>NUCLEOTIDE SEQUENCE [LARGE SCALE GENOMIC DNA]</scope>
    <source>
        <strain evidence="1">HyVt-456</strain>
    </source>
</reference>
<protein>
    <submittedName>
        <fullName evidence="1">Uncharacterized protein</fullName>
    </submittedName>
</protein>